<dbReference type="RefSeq" id="WP_258214080.1">
    <property type="nucleotide sequence ID" value="NZ_JANQBD010000010.1"/>
</dbReference>
<sequence>MNKKKLLSKSIGYISPVIVLAGLLAGCSGGSNAGGGKAADKGTPSVDANAQQTKTPPKEQAKEPKKISLMMVYYFAEPPKKDNIMVKKIEEMTNTKLDITWVPNSAYDNKVNATIASGQLPMVMNVQNNKLSTILSGVRSNMFWEVGGYLKDYPNLKNLYNEQTTYNASIDGKLYGMPHQRPLGLQMLLYRKDWLDNLGMKPPETIDDVYQMAKAFTEQDPDKNGKKDTYGLVEFMPKLLSQQGFGNALAWFGAPNGYGVKDGKLFPDFTTDEYMEAMKFYRKMFSEKLMNQDFAAIQQGQAWDAIAKEKAGLYPAVVAHATIPNWAALYQANPNAKLDFVTRIKGPKGERVFASNGFNGMYMFPKSSIKSESELKDTLEFINQLSDPKVEQLLVNGIEGRHYKMENGKPVRLDQKLYDEEVTSVIELLITDWKPKLMTGSPMDEKVNKTYVENTSIAVANPTLPLVSNTQIEKGSELDKLINDARVKYIYGEVDDAGWKKAIDQWKSSGGDKIIEELNAEYAKFTKK</sequence>
<dbReference type="Proteomes" id="UP001300012">
    <property type="component" value="Unassembled WGS sequence"/>
</dbReference>
<proteinExistence type="predicted"/>
<dbReference type="Gene3D" id="3.40.190.10">
    <property type="entry name" value="Periplasmic binding protein-like II"/>
    <property type="match status" value="2"/>
</dbReference>
<keyword evidence="5" id="KW-0449">Lipoprotein</keyword>
<keyword evidence="9" id="KW-1185">Reference proteome</keyword>
<feature type="signal peptide" evidence="7">
    <location>
        <begin position="1"/>
        <end position="33"/>
    </location>
</feature>
<feature type="compositionally biased region" description="Polar residues" evidence="6">
    <location>
        <begin position="46"/>
        <end position="55"/>
    </location>
</feature>
<dbReference type="PANTHER" id="PTHR43649">
    <property type="entry name" value="ARABINOSE-BINDING PROTEIN-RELATED"/>
    <property type="match status" value="1"/>
</dbReference>
<keyword evidence="2 7" id="KW-0732">Signal</keyword>
<dbReference type="Pfam" id="PF13416">
    <property type="entry name" value="SBP_bac_8"/>
    <property type="match status" value="1"/>
</dbReference>
<evidence type="ECO:0000256" key="6">
    <source>
        <dbReference type="SAM" id="MobiDB-lite"/>
    </source>
</evidence>
<evidence type="ECO:0000256" key="2">
    <source>
        <dbReference type="ARBA" id="ARBA00022729"/>
    </source>
</evidence>
<dbReference type="PROSITE" id="PS51257">
    <property type="entry name" value="PROKAR_LIPOPROTEIN"/>
    <property type="match status" value="1"/>
</dbReference>
<dbReference type="SUPFAM" id="SSF53850">
    <property type="entry name" value="Periplasmic binding protein-like II"/>
    <property type="match status" value="1"/>
</dbReference>
<keyword evidence="3" id="KW-0472">Membrane</keyword>
<evidence type="ECO:0000256" key="1">
    <source>
        <dbReference type="ARBA" id="ARBA00022475"/>
    </source>
</evidence>
<dbReference type="EMBL" id="JANQBD010000010">
    <property type="protein sequence ID" value="MCR8632489.1"/>
    <property type="molecule type" value="Genomic_DNA"/>
</dbReference>
<reference evidence="8 9" key="1">
    <citation type="submission" date="2022-08" db="EMBL/GenBank/DDBJ databases">
        <title>Paenibacillus endoradicis sp. nov., Paenibacillus radicibacter sp. nov and Paenibacillus pararadicis sp. nov., three cold-adapted plant growth-promoting bacteria isolated from root of Larix gmelinii in Great Khingan.</title>
        <authorList>
            <person name="Xue H."/>
        </authorList>
    </citation>
    <scope>NUCLEOTIDE SEQUENCE [LARGE SCALE GENOMIC DNA]</scope>
    <source>
        <strain evidence="8 9">N5-1-1-5</strain>
    </source>
</reference>
<dbReference type="InterPro" id="IPR006059">
    <property type="entry name" value="SBP"/>
</dbReference>
<dbReference type="PANTHER" id="PTHR43649:SF33">
    <property type="entry name" value="POLYGALACTURONAN_RHAMNOGALACTURONAN-BINDING PROTEIN YTCQ"/>
    <property type="match status" value="1"/>
</dbReference>
<evidence type="ECO:0000256" key="7">
    <source>
        <dbReference type="SAM" id="SignalP"/>
    </source>
</evidence>
<evidence type="ECO:0000256" key="3">
    <source>
        <dbReference type="ARBA" id="ARBA00023136"/>
    </source>
</evidence>
<evidence type="ECO:0000313" key="8">
    <source>
        <dbReference type="EMBL" id="MCR8632489.1"/>
    </source>
</evidence>
<feature type="region of interest" description="Disordered" evidence="6">
    <location>
        <begin position="33"/>
        <end position="62"/>
    </location>
</feature>
<evidence type="ECO:0000313" key="9">
    <source>
        <dbReference type="Proteomes" id="UP001300012"/>
    </source>
</evidence>
<accession>A0ABT1YJA6</accession>
<comment type="caution">
    <text evidence="8">The sequence shown here is derived from an EMBL/GenBank/DDBJ whole genome shotgun (WGS) entry which is preliminary data.</text>
</comment>
<feature type="chain" id="PRO_5047136098" evidence="7">
    <location>
        <begin position="34"/>
        <end position="528"/>
    </location>
</feature>
<gene>
    <name evidence="8" type="ORF">NV381_14885</name>
</gene>
<name>A0ABT1YJA6_9BACL</name>
<evidence type="ECO:0000256" key="5">
    <source>
        <dbReference type="ARBA" id="ARBA00023288"/>
    </source>
</evidence>
<organism evidence="8 9">
    <name type="scientific">Paenibacillus radicis</name>
    <name type="common">ex Xue et al. 2023</name>
    <dbReference type="NCBI Taxonomy" id="2972489"/>
    <lineage>
        <taxon>Bacteria</taxon>
        <taxon>Bacillati</taxon>
        <taxon>Bacillota</taxon>
        <taxon>Bacilli</taxon>
        <taxon>Bacillales</taxon>
        <taxon>Paenibacillaceae</taxon>
        <taxon>Paenibacillus</taxon>
    </lineage>
</organism>
<dbReference type="CDD" id="cd13580">
    <property type="entry name" value="PBP2_AlgQ_like_1"/>
    <property type="match status" value="1"/>
</dbReference>
<dbReference type="InterPro" id="IPR050490">
    <property type="entry name" value="Bact_solute-bd_prot1"/>
</dbReference>
<keyword evidence="1" id="KW-1003">Cell membrane</keyword>
<protein>
    <submittedName>
        <fullName evidence="8">Extracellular solute-binding protein</fullName>
    </submittedName>
</protein>
<keyword evidence="4" id="KW-0564">Palmitate</keyword>
<evidence type="ECO:0000256" key="4">
    <source>
        <dbReference type="ARBA" id="ARBA00023139"/>
    </source>
</evidence>